<evidence type="ECO:0000313" key="2">
    <source>
        <dbReference type="Proteomes" id="UP000032686"/>
    </source>
</evidence>
<evidence type="ECO:0000313" key="1">
    <source>
        <dbReference type="EMBL" id="AIX12556.1"/>
    </source>
</evidence>
<name>A0A0D3MT49_9CAUD</name>
<dbReference type="RefSeq" id="YP_009147710.1">
    <property type="nucleotide sequence ID" value="NC_027341.1"/>
</dbReference>
<organism evidence="1 2">
    <name type="scientific">Lactococcus phage WRP3</name>
    <dbReference type="NCBI Taxonomy" id="1560313"/>
    <lineage>
        <taxon>Viruses</taxon>
        <taxon>Duplodnaviria</taxon>
        <taxon>Heunggongvirae</taxon>
        <taxon>Uroviricota</taxon>
        <taxon>Caudoviricetes</taxon>
        <taxon>Audreyjarvisvirus</taxon>
        <taxon>Audreyjarvisvirus WRP3</taxon>
    </lineage>
</organism>
<protein>
    <submittedName>
        <fullName evidence="1">Uncharacterized protein</fullName>
    </submittedName>
</protein>
<dbReference type="OrthoDB" id="24241at10239"/>
<accession>A0A0D3MT49</accession>
<dbReference type="EMBL" id="KM677185">
    <property type="protein sequence ID" value="AIX12556.1"/>
    <property type="molecule type" value="Genomic_DNA"/>
</dbReference>
<reference evidence="1 2" key="1">
    <citation type="journal article" date="2015" name="Appl. Environ. Microbiol.">
        <title>Lactococcal 949 group phages recognize a carbohydrate receptor on the host cell surface.</title>
        <authorList>
            <person name="Mahony J."/>
            <person name="Randazzo W."/>
            <person name="Neve H."/>
            <person name="Settanni L."/>
            <person name="van Sinderen D."/>
        </authorList>
    </citation>
    <scope>NUCLEOTIDE SEQUENCE [LARGE SCALE GENOMIC DNA]</scope>
    <source>
        <strain evidence="1">WRP3</strain>
    </source>
</reference>
<dbReference type="KEGG" id="vg:24722319"/>
<proteinExistence type="predicted"/>
<keyword evidence="2" id="KW-1185">Reference proteome</keyword>
<gene>
    <name evidence="1" type="ORF">WRP3_053</name>
</gene>
<dbReference type="GeneID" id="24722319"/>
<dbReference type="Proteomes" id="UP000032686">
    <property type="component" value="Segment"/>
</dbReference>
<sequence>MVNKDSYVVYKTWYPKIFGFTYFVIRDRNIYNEELLEDTTPILYTDDFDIATNIVRRLREEYKRS</sequence>